<dbReference type="Gene3D" id="3.40.720.10">
    <property type="entry name" value="Alkaline Phosphatase, subunit A"/>
    <property type="match status" value="2"/>
</dbReference>
<dbReference type="EMBL" id="CAGS01000715">
    <property type="protein sequence ID" value="CCF86151.1"/>
    <property type="molecule type" value="Genomic_DNA"/>
</dbReference>
<dbReference type="EC" id="3.1.4.3" evidence="3"/>
<evidence type="ECO:0000313" key="3">
    <source>
        <dbReference type="EMBL" id="CCF86151.1"/>
    </source>
</evidence>
<dbReference type="InterPro" id="IPR007312">
    <property type="entry name" value="Phosphoesterase"/>
</dbReference>
<proteinExistence type="predicted"/>
<comment type="caution">
    <text evidence="3">The sequence shown here is derived from an EMBL/GenBank/DDBJ whole genome shotgun (WGS) entry which is preliminary data.</text>
</comment>
<feature type="compositionally biased region" description="Basic and acidic residues" evidence="2">
    <location>
        <begin position="421"/>
        <end position="439"/>
    </location>
</feature>
<dbReference type="Pfam" id="PF04185">
    <property type="entry name" value="Phosphoesterase"/>
    <property type="match status" value="1"/>
</dbReference>
<dbReference type="Proteomes" id="UP000004221">
    <property type="component" value="Unassembled WGS sequence"/>
</dbReference>
<feature type="region of interest" description="Disordered" evidence="2">
    <location>
        <begin position="421"/>
        <end position="441"/>
    </location>
</feature>
<protein>
    <submittedName>
        <fullName evidence="3">Putative Phospholipase C</fullName>
        <ecNumber evidence="3">3.1.4.3</ecNumber>
    </submittedName>
</protein>
<evidence type="ECO:0000313" key="4">
    <source>
        <dbReference type="Proteomes" id="UP000004221"/>
    </source>
</evidence>
<dbReference type="GO" id="GO:0034480">
    <property type="term" value="F:phosphatidylcholine phospholipase C activity"/>
    <property type="evidence" value="ECO:0007669"/>
    <property type="project" value="UniProtKB-EC"/>
</dbReference>
<keyword evidence="4" id="KW-1185">Reference proteome</keyword>
<feature type="region of interest" description="Disordered" evidence="2">
    <location>
        <begin position="132"/>
        <end position="159"/>
    </location>
</feature>
<dbReference type="PANTHER" id="PTHR31956:SF1">
    <property type="entry name" value="NON-SPECIFIC PHOSPHOLIPASE C1"/>
    <property type="match status" value="1"/>
</dbReference>
<dbReference type="PROSITE" id="PS51257">
    <property type="entry name" value="PROKAR_LIPOPROTEIN"/>
    <property type="match status" value="1"/>
</dbReference>
<dbReference type="InterPro" id="IPR017850">
    <property type="entry name" value="Alkaline_phosphatase_core_sf"/>
</dbReference>
<feature type="compositionally biased region" description="Pro residues" evidence="2">
    <location>
        <begin position="456"/>
        <end position="467"/>
    </location>
</feature>
<feature type="region of interest" description="Disordered" evidence="2">
    <location>
        <begin position="454"/>
        <end position="474"/>
    </location>
</feature>
<evidence type="ECO:0000256" key="2">
    <source>
        <dbReference type="SAM" id="MobiDB-lite"/>
    </source>
</evidence>
<organism evidence="3 4">
    <name type="scientific">Nitrolancea hollandica Lb</name>
    <dbReference type="NCBI Taxonomy" id="1129897"/>
    <lineage>
        <taxon>Bacteria</taxon>
        <taxon>Pseudomonadati</taxon>
        <taxon>Thermomicrobiota</taxon>
        <taxon>Thermomicrobia</taxon>
        <taxon>Sphaerobacterales</taxon>
        <taxon>Sphaerobacterineae</taxon>
        <taxon>Sphaerobacteraceae</taxon>
        <taxon>Nitrolancea</taxon>
    </lineage>
</organism>
<sequence length="474" mass="52658">MIRKSASRTWALAVGLSLLLLVGCTMTGFQPPATRSRERLFGPADIHKIQHVIVVMQENRSFDSYFGTFPGADGIPMRNGRPTVCVSDPAAGRCVTPYHDHQDRDAGGPHGQLDARADIDGGRMDGFIKQQEAGRKRSCKNSNDPACAQPGNTPDVMGYHDAREIPNYWTYARDFVLQDHMFEPNASWSLPAHLFMVSEWSAKCSRRGDPMSCANALQSPDRPAPRQVPDYAWTDLTYLLHQQHISWAYYVEVGTEPDCEDNRMRCAPVPQRARRPSFMNPLPGFDTVKQDGELNNIQDLSTYFKAAKNGTLPAVSWIIPSDPDSEHPPSPVSRGQAHVTSVINAAMAGPEWSSTAIFLAWDDWGGFYDHVVPPAVDENGYGLRVPGLVISPYAKQGYIDHQTLSFDAYVKFIEDDFLGSRRLDPRTDGRPDPRPDVRENAPQLGNLLADFDFTQPPRPPLILPAHPPLARNTG</sequence>
<name>I4EN88_9BACT</name>
<dbReference type="PANTHER" id="PTHR31956">
    <property type="entry name" value="NON-SPECIFIC PHOSPHOLIPASE C4-RELATED"/>
    <property type="match status" value="1"/>
</dbReference>
<dbReference type="AlphaFoldDB" id="I4EN88"/>
<gene>
    <name evidence="3" type="ORF">NITHO_80001</name>
</gene>
<feature type="region of interest" description="Disordered" evidence="2">
    <location>
        <begin position="101"/>
        <end position="120"/>
    </location>
</feature>
<keyword evidence="1 3" id="KW-0378">Hydrolase</keyword>
<reference evidence="3 4" key="1">
    <citation type="journal article" date="2012" name="ISME J.">
        <title>Nitrification expanded: discovery, physiology and genomics of a nitrite-oxidizing bacterium from the phylum Chloroflexi.</title>
        <authorList>
            <person name="Sorokin D.Y."/>
            <person name="Lucker S."/>
            <person name="Vejmelkova D."/>
            <person name="Kostrikina N.A."/>
            <person name="Kleerebezem R."/>
            <person name="Rijpstra W.I."/>
            <person name="Damste J.S."/>
            <person name="Le Paslier D."/>
            <person name="Muyzer G."/>
            <person name="Wagner M."/>
            <person name="van Loosdrecht M.C."/>
            <person name="Daims H."/>
        </authorList>
    </citation>
    <scope>NUCLEOTIDE SEQUENCE [LARGE SCALE GENOMIC DNA]</scope>
    <source>
        <strain evidence="4">none</strain>
    </source>
</reference>
<accession>I4EN88</accession>
<evidence type="ECO:0000256" key="1">
    <source>
        <dbReference type="ARBA" id="ARBA00022801"/>
    </source>
</evidence>
<dbReference type="CDD" id="cd16013">
    <property type="entry name" value="AcpA"/>
    <property type="match status" value="1"/>
</dbReference>